<gene>
    <name evidence="14" type="ORF">GFSPODELE1_LOCUS624</name>
</gene>
<evidence type="ECO:0000256" key="13">
    <source>
        <dbReference type="RuleBase" id="RU000461"/>
    </source>
</evidence>
<organism evidence="14 15">
    <name type="scientific">Somion occarium</name>
    <dbReference type="NCBI Taxonomy" id="3059160"/>
    <lineage>
        <taxon>Eukaryota</taxon>
        <taxon>Fungi</taxon>
        <taxon>Dikarya</taxon>
        <taxon>Basidiomycota</taxon>
        <taxon>Agaricomycotina</taxon>
        <taxon>Agaricomycetes</taxon>
        <taxon>Polyporales</taxon>
        <taxon>Cerrenaceae</taxon>
        <taxon>Somion</taxon>
    </lineage>
</organism>
<reference evidence="15" key="1">
    <citation type="submission" date="2024-04" db="EMBL/GenBank/DDBJ databases">
        <authorList>
            <person name="Shaw F."/>
            <person name="Minotto A."/>
        </authorList>
    </citation>
    <scope>NUCLEOTIDE SEQUENCE [LARGE SCALE GENOMIC DNA]</scope>
</reference>
<dbReference type="InterPro" id="IPR002401">
    <property type="entry name" value="Cyt_P450_E_grp-I"/>
</dbReference>
<evidence type="ECO:0000256" key="2">
    <source>
        <dbReference type="ARBA" id="ARBA00004167"/>
    </source>
</evidence>
<dbReference type="Pfam" id="PF00067">
    <property type="entry name" value="p450"/>
    <property type="match status" value="1"/>
</dbReference>
<evidence type="ECO:0008006" key="16">
    <source>
        <dbReference type="Google" id="ProtNLM"/>
    </source>
</evidence>
<dbReference type="PRINTS" id="PR00385">
    <property type="entry name" value="P450"/>
</dbReference>
<protein>
    <recommendedName>
        <fullName evidence="16">Cytochrome P450</fullName>
    </recommendedName>
</protein>
<evidence type="ECO:0000256" key="11">
    <source>
        <dbReference type="ARBA" id="ARBA00023033"/>
    </source>
</evidence>
<dbReference type="Proteomes" id="UP001497453">
    <property type="component" value="Chromosome 1"/>
</dbReference>
<dbReference type="EMBL" id="OZ037944">
    <property type="protein sequence ID" value="CAL1695175.1"/>
    <property type="molecule type" value="Genomic_DNA"/>
</dbReference>
<evidence type="ECO:0000256" key="10">
    <source>
        <dbReference type="ARBA" id="ARBA00023004"/>
    </source>
</evidence>
<comment type="pathway">
    <text evidence="3">Secondary metabolite biosynthesis.</text>
</comment>
<comment type="cofactor">
    <cofactor evidence="1">
        <name>heme</name>
        <dbReference type="ChEBI" id="CHEBI:30413"/>
    </cofactor>
</comment>
<evidence type="ECO:0000256" key="7">
    <source>
        <dbReference type="ARBA" id="ARBA00022723"/>
    </source>
</evidence>
<dbReference type="PRINTS" id="PR00463">
    <property type="entry name" value="EP450I"/>
</dbReference>
<dbReference type="PANTHER" id="PTHR46300:SF7">
    <property type="entry name" value="P450, PUTATIVE (EUROFUNG)-RELATED"/>
    <property type="match status" value="1"/>
</dbReference>
<evidence type="ECO:0000256" key="6">
    <source>
        <dbReference type="ARBA" id="ARBA00022692"/>
    </source>
</evidence>
<evidence type="ECO:0000313" key="14">
    <source>
        <dbReference type="EMBL" id="CAL1695175.1"/>
    </source>
</evidence>
<keyword evidence="10 13" id="KW-0408">Iron</keyword>
<dbReference type="InterPro" id="IPR050364">
    <property type="entry name" value="Cytochrome_P450_fung"/>
</dbReference>
<dbReference type="PANTHER" id="PTHR46300">
    <property type="entry name" value="P450, PUTATIVE (EUROFUNG)-RELATED-RELATED"/>
    <property type="match status" value="1"/>
</dbReference>
<evidence type="ECO:0000256" key="1">
    <source>
        <dbReference type="ARBA" id="ARBA00001971"/>
    </source>
</evidence>
<keyword evidence="7 13" id="KW-0479">Metal-binding</keyword>
<evidence type="ECO:0000256" key="3">
    <source>
        <dbReference type="ARBA" id="ARBA00005179"/>
    </source>
</evidence>
<keyword evidence="5 13" id="KW-0349">Heme</keyword>
<evidence type="ECO:0000313" key="15">
    <source>
        <dbReference type="Proteomes" id="UP001497453"/>
    </source>
</evidence>
<name>A0ABP1CHM5_9APHY</name>
<dbReference type="InterPro" id="IPR017972">
    <property type="entry name" value="Cyt_P450_CS"/>
</dbReference>
<evidence type="ECO:0000256" key="12">
    <source>
        <dbReference type="ARBA" id="ARBA00023136"/>
    </source>
</evidence>
<dbReference type="SUPFAM" id="SSF48264">
    <property type="entry name" value="Cytochrome P450"/>
    <property type="match status" value="1"/>
</dbReference>
<dbReference type="PROSITE" id="PS00086">
    <property type="entry name" value="CYTOCHROME_P450"/>
    <property type="match status" value="1"/>
</dbReference>
<keyword evidence="6" id="KW-0812">Transmembrane</keyword>
<comment type="similarity">
    <text evidence="4 13">Belongs to the cytochrome P450 family.</text>
</comment>
<evidence type="ECO:0000256" key="9">
    <source>
        <dbReference type="ARBA" id="ARBA00023002"/>
    </source>
</evidence>
<accession>A0ABP1CHM5</accession>
<keyword evidence="15" id="KW-1185">Reference proteome</keyword>
<keyword evidence="9 13" id="KW-0560">Oxidoreductase</keyword>
<evidence type="ECO:0000256" key="4">
    <source>
        <dbReference type="ARBA" id="ARBA00010617"/>
    </source>
</evidence>
<dbReference type="Gene3D" id="1.10.630.10">
    <property type="entry name" value="Cytochrome P450"/>
    <property type="match status" value="1"/>
</dbReference>
<sequence>MHLFQIVDTVELWSETLVAVYSRTIEFLENIKLSLLSLPTLKGTMELSWLHITVCCAALLTLYWLSRRRTRSSGLPLPPGPPGLPIIGNLRDFSSDEVWVTYIRWGKEYKSDIIRLHSLGTNFIIINSLDAAVDLFHRRSTLYNDRPRYAMLGDLVGFGWLLDLTPYGDLWKDMRKAFHREIGPVGLKRFADLELAASRELLRKLRLSPEAFMRHIRHTSTNLIMRMAYGIEIQEENDTYVDIAQEALQAFSACTNAGSFMVDLIPTMKYMPDWFPGAGFKELAKAWRVPVTAMLDRPFDFVKKHMELGDISSCAATSLHENMMKKGVDPAYAEHIIKSTLASMYTGGADTTVSTIQSFVLTMVLYPDVQKKAQEEIDRVVGSSRLPDFSDYDSLPYIEAIVRETIRLHPVVPIGVPHRLTQDDEYGGYFLPKGSILIANIWGMLHDPIVYPDPDVFNPDRFLKDGMIDPSGPDSQVAGFGFGRRLCPGRYMAKESVWITVASLLATYKFSYAIGPNGKPVIPKEEYFPGSLSYPKPFVCDIRPRSAEAEALIMASSNEE</sequence>
<keyword evidence="11 13" id="KW-0503">Monooxygenase</keyword>
<dbReference type="InterPro" id="IPR001128">
    <property type="entry name" value="Cyt_P450"/>
</dbReference>
<proteinExistence type="inferred from homology"/>
<comment type="subcellular location">
    <subcellularLocation>
        <location evidence="2">Membrane</location>
        <topology evidence="2">Single-pass membrane protein</topology>
    </subcellularLocation>
</comment>
<keyword evidence="12" id="KW-0472">Membrane</keyword>
<dbReference type="InterPro" id="IPR036396">
    <property type="entry name" value="Cyt_P450_sf"/>
</dbReference>
<dbReference type="CDD" id="cd11065">
    <property type="entry name" value="CYP64-like"/>
    <property type="match status" value="1"/>
</dbReference>
<evidence type="ECO:0000256" key="5">
    <source>
        <dbReference type="ARBA" id="ARBA00022617"/>
    </source>
</evidence>
<keyword evidence="8" id="KW-1133">Transmembrane helix</keyword>
<evidence type="ECO:0000256" key="8">
    <source>
        <dbReference type="ARBA" id="ARBA00022989"/>
    </source>
</evidence>